<dbReference type="InterPro" id="IPR052163">
    <property type="entry name" value="DGC-Regulatory_Protein"/>
</dbReference>
<dbReference type="SMART" id="SM00267">
    <property type="entry name" value="GGDEF"/>
    <property type="match status" value="1"/>
</dbReference>
<keyword evidence="2" id="KW-0812">Transmembrane</keyword>
<evidence type="ECO:0000256" key="1">
    <source>
        <dbReference type="SAM" id="Coils"/>
    </source>
</evidence>
<dbReference type="KEGG" id="cpy:Cphy_0173"/>
<proteinExistence type="predicted"/>
<dbReference type="CDD" id="cd01949">
    <property type="entry name" value="GGDEF"/>
    <property type="match status" value="1"/>
</dbReference>
<dbReference type="RefSeq" id="WP_012198203.1">
    <property type="nucleotide sequence ID" value="NC_010001.1"/>
</dbReference>
<dbReference type="SUPFAM" id="SSF55073">
    <property type="entry name" value="Nucleotide cyclase"/>
    <property type="match status" value="1"/>
</dbReference>
<feature type="coiled-coil region" evidence="1">
    <location>
        <begin position="128"/>
        <end position="169"/>
    </location>
</feature>
<feature type="transmembrane region" description="Helical" evidence="2">
    <location>
        <begin position="26"/>
        <end position="43"/>
    </location>
</feature>
<sequence>MKQKHNGVRRIHQDNMRENNQSRTSILFAIALLIYIVLSIYQLQIRNQLVKQILLHFQVILTVSFVISEIKHSYLISILVTLFCFLLSFLSFFTDENEQAIHAMIIYGTTIVIISLIHKYRVKLTGNLEHAIRHNKKSDELIKELRKKNKQLSKLNKDMREKEKQLNQLAFYDILTKVANRKMLINQMDFLISISKNFSVVFIDLDNFKKINDTMGHQAGDSLLKAVTLRIGDYIHPKDMFGRLGGDEFVLIVQRELGNEEILSYVEGLRQQLIRPFRIKKAELTITASFGISAFPKDGRTSSELLKFSDIAMYQVKSMGKNDVEFFTMSMKRKKIKKL</sequence>
<protein>
    <submittedName>
        <fullName evidence="4">Diguanylate cyclase</fullName>
    </submittedName>
</protein>
<keyword evidence="2" id="KW-0472">Membrane</keyword>
<dbReference type="EMBL" id="CP000885">
    <property type="protein sequence ID" value="ABX40560.1"/>
    <property type="molecule type" value="Genomic_DNA"/>
</dbReference>
<feature type="transmembrane region" description="Helical" evidence="2">
    <location>
        <begin position="99"/>
        <end position="117"/>
    </location>
</feature>
<dbReference type="AlphaFoldDB" id="A9KR92"/>
<keyword evidence="1" id="KW-0175">Coiled coil</keyword>
<dbReference type="OrthoDB" id="9804955at2"/>
<evidence type="ECO:0000259" key="3">
    <source>
        <dbReference type="PROSITE" id="PS50887"/>
    </source>
</evidence>
<feature type="transmembrane region" description="Helical" evidence="2">
    <location>
        <begin position="74"/>
        <end position="93"/>
    </location>
</feature>
<dbReference type="PROSITE" id="PS50887">
    <property type="entry name" value="GGDEF"/>
    <property type="match status" value="1"/>
</dbReference>
<dbReference type="InterPro" id="IPR029787">
    <property type="entry name" value="Nucleotide_cyclase"/>
</dbReference>
<keyword evidence="2" id="KW-1133">Transmembrane helix</keyword>
<dbReference type="Proteomes" id="UP000000370">
    <property type="component" value="Chromosome"/>
</dbReference>
<keyword evidence="5" id="KW-1185">Reference proteome</keyword>
<name>A9KR92_LACP7</name>
<dbReference type="STRING" id="357809.Cphy_0173"/>
<dbReference type="PANTHER" id="PTHR46663:SF2">
    <property type="entry name" value="GGDEF DOMAIN-CONTAINING PROTEIN"/>
    <property type="match status" value="1"/>
</dbReference>
<feature type="domain" description="GGDEF" evidence="3">
    <location>
        <begin position="196"/>
        <end position="329"/>
    </location>
</feature>
<evidence type="ECO:0000313" key="4">
    <source>
        <dbReference type="EMBL" id="ABX40560.1"/>
    </source>
</evidence>
<dbReference type="Gene3D" id="3.30.70.270">
    <property type="match status" value="1"/>
</dbReference>
<reference evidence="5" key="1">
    <citation type="submission" date="2007-11" db="EMBL/GenBank/DDBJ databases">
        <title>Complete genome sequence of Clostridium phytofermentans ISDg.</title>
        <authorList>
            <person name="Leschine S.B."/>
            <person name="Warnick T.A."/>
            <person name="Blanchard J.L."/>
            <person name="Schnell D.J."/>
            <person name="Petit E.L."/>
            <person name="LaTouf W.G."/>
            <person name="Copeland A."/>
            <person name="Lucas S."/>
            <person name="Lapidus A."/>
            <person name="Barry K."/>
            <person name="Glavina del Rio T."/>
            <person name="Dalin E."/>
            <person name="Tice H."/>
            <person name="Pitluck S."/>
            <person name="Kiss H."/>
            <person name="Brettin T."/>
            <person name="Bruce D."/>
            <person name="Detter J.C."/>
            <person name="Han C."/>
            <person name="Kuske C."/>
            <person name="Schmutz J."/>
            <person name="Larimer F."/>
            <person name="Land M."/>
            <person name="Hauser L."/>
            <person name="Kyrpides N."/>
            <person name="Kim E.A."/>
            <person name="Richardson P."/>
        </authorList>
    </citation>
    <scope>NUCLEOTIDE SEQUENCE [LARGE SCALE GENOMIC DNA]</scope>
    <source>
        <strain evidence="5">ATCC 700394 / DSM 18823 / ISDg</strain>
    </source>
</reference>
<dbReference type="PANTHER" id="PTHR46663">
    <property type="entry name" value="DIGUANYLATE CYCLASE DGCT-RELATED"/>
    <property type="match status" value="1"/>
</dbReference>
<dbReference type="Pfam" id="PF00990">
    <property type="entry name" value="GGDEF"/>
    <property type="match status" value="1"/>
</dbReference>
<dbReference type="NCBIfam" id="TIGR00254">
    <property type="entry name" value="GGDEF"/>
    <property type="match status" value="1"/>
</dbReference>
<dbReference type="InterPro" id="IPR000160">
    <property type="entry name" value="GGDEF_dom"/>
</dbReference>
<dbReference type="InterPro" id="IPR043128">
    <property type="entry name" value="Rev_trsase/Diguanyl_cyclase"/>
</dbReference>
<dbReference type="HOGENOM" id="CLU_818128_0_0_9"/>
<evidence type="ECO:0000256" key="2">
    <source>
        <dbReference type="SAM" id="Phobius"/>
    </source>
</evidence>
<evidence type="ECO:0000313" key="5">
    <source>
        <dbReference type="Proteomes" id="UP000000370"/>
    </source>
</evidence>
<accession>A9KR92</accession>
<organism evidence="4 5">
    <name type="scientific">Lachnoclostridium phytofermentans (strain ATCC 700394 / DSM 18823 / ISDg)</name>
    <name type="common">Clostridium phytofermentans</name>
    <dbReference type="NCBI Taxonomy" id="357809"/>
    <lineage>
        <taxon>Bacteria</taxon>
        <taxon>Bacillati</taxon>
        <taxon>Bacillota</taxon>
        <taxon>Clostridia</taxon>
        <taxon>Lachnospirales</taxon>
        <taxon>Lachnospiraceae</taxon>
    </lineage>
</organism>
<feature type="transmembrane region" description="Helical" evidence="2">
    <location>
        <begin position="49"/>
        <end position="67"/>
    </location>
</feature>
<dbReference type="eggNOG" id="COG5001">
    <property type="taxonomic scope" value="Bacteria"/>
</dbReference>
<gene>
    <name evidence="4" type="ordered locus">Cphy_0173</name>
</gene>